<comment type="pathway">
    <text evidence="2">Porphyrin-containing compound metabolism; protoporphyrin-IX biosynthesis; 5-aminolevulinate from L-glutamyl-tRNA(Glu): step 2/2.</text>
</comment>
<dbReference type="EMBL" id="WHLY01000002">
    <property type="protein sequence ID" value="MPR37045.1"/>
    <property type="molecule type" value="Genomic_DNA"/>
</dbReference>
<keyword evidence="6 7" id="KW-0627">Porphyrin biosynthesis</keyword>
<name>A0A7C9F665_9BACT</name>
<dbReference type="EC" id="5.4.3.8" evidence="7"/>
<reference evidence="8 9" key="1">
    <citation type="submission" date="2019-10" db="EMBL/GenBank/DDBJ databases">
        <title>Draft Genome Sequence of Cytophagaceae sp. SJW1-29.</title>
        <authorList>
            <person name="Choi A."/>
        </authorList>
    </citation>
    <scope>NUCLEOTIDE SEQUENCE [LARGE SCALE GENOMIC DNA]</scope>
    <source>
        <strain evidence="8 9">SJW1-29</strain>
    </source>
</reference>
<dbReference type="InterPro" id="IPR015421">
    <property type="entry name" value="PyrdxlP-dep_Trfase_major"/>
</dbReference>
<dbReference type="GO" id="GO:0008483">
    <property type="term" value="F:transaminase activity"/>
    <property type="evidence" value="ECO:0007669"/>
    <property type="project" value="InterPro"/>
</dbReference>
<evidence type="ECO:0000256" key="2">
    <source>
        <dbReference type="ARBA" id="ARBA00004819"/>
    </source>
</evidence>
<keyword evidence="4 7" id="KW-0663">Pyridoxal phosphate</keyword>
<dbReference type="PANTHER" id="PTHR43713:SF3">
    <property type="entry name" value="GLUTAMATE-1-SEMIALDEHYDE 2,1-AMINOMUTASE 1, CHLOROPLASTIC-RELATED"/>
    <property type="match status" value="1"/>
</dbReference>
<protein>
    <recommendedName>
        <fullName evidence="7">Glutamate-1-semialdehyde 2,1-aminomutase</fullName>
        <shortName evidence="7">GSA</shortName>
        <ecNumber evidence="7">5.4.3.8</ecNumber>
    </recommendedName>
    <alternativeName>
        <fullName evidence="7">Glutamate-1-semialdehyde aminotransferase</fullName>
        <shortName evidence="7">GSA-AT</shortName>
    </alternativeName>
</protein>
<keyword evidence="9" id="KW-1185">Reference proteome</keyword>
<comment type="subunit">
    <text evidence="7">Homodimer.</text>
</comment>
<dbReference type="Proteomes" id="UP000479293">
    <property type="component" value="Unassembled WGS sequence"/>
</dbReference>
<dbReference type="NCBIfam" id="NF000818">
    <property type="entry name" value="PRK00062.1"/>
    <property type="match status" value="1"/>
</dbReference>
<dbReference type="FunFam" id="3.40.640.10:FF:000021">
    <property type="entry name" value="Glutamate-1-semialdehyde 2,1-aminomutase"/>
    <property type="match status" value="1"/>
</dbReference>
<evidence type="ECO:0000313" key="9">
    <source>
        <dbReference type="Proteomes" id="UP000479293"/>
    </source>
</evidence>
<comment type="similarity">
    <text evidence="3 7">Belongs to the class-III pyridoxal-phosphate-dependent aminotransferase family. HemL subfamily.</text>
</comment>
<dbReference type="UniPathway" id="UPA00251">
    <property type="reaction ID" value="UER00317"/>
</dbReference>
<evidence type="ECO:0000256" key="4">
    <source>
        <dbReference type="ARBA" id="ARBA00022898"/>
    </source>
</evidence>
<dbReference type="InterPro" id="IPR015424">
    <property type="entry name" value="PyrdxlP-dep_Trfase"/>
</dbReference>
<keyword evidence="5 7" id="KW-0413">Isomerase</keyword>
<dbReference type="AlphaFoldDB" id="A0A7C9F665"/>
<proteinExistence type="inferred from homology"/>
<comment type="subcellular location">
    <subcellularLocation>
        <location evidence="7">Cytoplasm</location>
    </subcellularLocation>
</comment>
<dbReference type="InterPro" id="IPR015422">
    <property type="entry name" value="PyrdxlP-dep_Trfase_small"/>
</dbReference>
<dbReference type="SUPFAM" id="SSF53383">
    <property type="entry name" value="PLP-dependent transferases"/>
    <property type="match status" value="1"/>
</dbReference>
<evidence type="ECO:0000256" key="3">
    <source>
        <dbReference type="ARBA" id="ARBA00008981"/>
    </source>
</evidence>
<dbReference type="Gene3D" id="3.40.640.10">
    <property type="entry name" value="Type I PLP-dependent aspartate aminotransferase-like (Major domain)"/>
    <property type="match status" value="1"/>
</dbReference>
<comment type="catalytic activity">
    <reaction evidence="7">
        <text>(S)-4-amino-5-oxopentanoate = 5-aminolevulinate</text>
        <dbReference type="Rhea" id="RHEA:14265"/>
        <dbReference type="ChEBI" id="CHEBI:57501"/>
        <dbReference type="ChEBI" id="CHEBI:356416"/>
        <dbReference type="EC" id="5.4.3.8"/>
    </reaction>
</comment>
<dbReference type="Pfam" id="PF00202">
    <property type="entry name" value="Aminotran_3"/>
    <property type="match status" value="1"/>
</dbReference>
<keyword evidence="7" id="KW-0963">Cytoplasm</keyword>
<evidence type="ECO:0000256" key="1">
    <source>
        <dbReference type="ARBA" id="ARBA00001933"/>
    </source>
</evidence>
<dbReference type="RefSeq" id="WP_152765516.1">
    <property type="nucleotide sequence ID" value="NZ_WHLY01000002.1"/>
</dbReference>
<sequence length="433" mass="46660">MNIPTSQALFEKANQFIPGGVNSPVRAFKAVGGTPLFIKSAKGPYIFDEDGNRYLELINSWGPMILGHGHELVEKAVSDAVQHSFSFGAPTRREVEMAERIVGMVPSVEKVRMVNSGTEATMSAIRVARGFTGRDKIIKFEGCYHGHADSFLIAAGSGAVTFGTPDSPGVPKGVAQDTLTAPYNNLEAVQLLVDANPGQIAAIIIEPVVGNMGCVLPETGFLEGLRSICDKEGIIYIFDEVMTGFRLSKGGAQERFGVLPDMTTLGKIIGGGMPVGAYGGKEEIMNYVSPAGPVYQAGTLSGNPIAMAAGLAMLDYLDTHQEIYLQLDQSGVKLAQGFRASMEKLGLNYTVNQIGSMYTLFFTDQVVRDFPSAKSSDLGLYGKYFHAMLNRGIYLGASQFESMFLSTALEDSHLEEIMRANEESLKEILAEHP</sequence>
<evidence type="ECO:0000256" key="5">
    <source>
        <dbReference type="ARBA" id="ARBA00023235"/>
    </source>
</evidence>
<organism evidence="8 9">
    <name type="scientific">Salmonirosea aquatica</name>
    <dbReference type="NCBI Taxonomy" id="2654236"/>
    <lineage>
        <taxon>Bacteria</taxon>
        <taxon>Pseudomonadati</taxon>
        <taxon>Bacteroidota</taxon>
        <taxon>Cytophagia</taxon>
        <taxon>Cytophagales</taxon>
        <taxon>Spirosomataceae</taxon>
        <taxon>Salmonirosea</taxon>
    </lineage>
</organism>
<dbReference type="NCBIfam" id="TIGR00713">
    <property type="entry name" value="hemL"/>
    <property type="match status" value="1"/>
</dbReference>
<gene>
    <name evidence="7 8" type="primary">hemL</name>
    <name evidence="8" type="ORF">GBK04_27840</name>
</gene>
<dbReference type="GO" id="GO:0030170">
    <property type="term" value="F:pyridoxal phosphate binding"/>
    <property type="evidence" value="ECO:0007669"/>
    <property type="project" value="InterPro"/>
</dbReference>
<dbReference type="GO" id="GO:0042286">
    <property type="term" value="F:glutamate-1-semialdehyde 2,1-aminomutase activity"/>
    <property type="evidence" value="ECO:0007669"/>
    <property type="project" value="UniProtKB-UniRule"/>
</dbReference>
<comment type="caution">
    <text evidence="8">The sequence shown here is derived from an EMBL/GenBank/DDBJ whole genome shotgun (WGS) entry which is preliminary data.</text>
</comment>
<dbReference type="PANTHER" id="PTHR43713">
    <property type="entry name" value="GLUTAMATE-1-SEMIALDEHYDE 2,1-AMINOMUTASE"/>
    <property type="match status" value="1"/>
</dbReference>
<dbReference type="Gene3D" id="3.90.1150.10">
    <property type="entry name" value="Aspartate Aminotransferase, domain 1"/>
    <property type="match status" value="1"/>
</dbReference>
<evidence type="ECO:0000313" key="8">
    <source>
        <dbReference type="EMBL" id="MPR37045.1"/>
    </source>
</evidence>
<dbReference type="InterPro" id="IPR004639">
    <property type="entry name" value="4pyrrol_synth_GluAld_NH2Trfase"/>
</dbReference>
<comment type="cofactor">
    <cofactor evidence="1 7">
        <name>pyridoxal 5'-phosphate</name>
        <dbReference type="ChEBI" id="CHEBI:597326"/>
    </cofactor>
</comment>
<dbReference type="InterPro" id="IPR049704">
    <property type="entry name" value="Aminotrans_3_PPA_site"/>
</dbReference>
<dbReference type="PROSITE" id="PS00600">
    <property type="entry name" value="AA_TRANSFER_CLASS_3"/>
    <property type="match status" value="1"/>
</dbReference>
<dbReference type="InterPro" id="IPR005814">
    <property type="entry name" value="Aminotrans_3"/>
</dbReference>
<feature type="modified residue" description="N6-(pyridoxal phosphate)lysine" evidence="7">
    <location>
        <position position="267"/>
    </location>
</feature>
<evidence type="ECO:0000256" key="6">
    <source>
        <dbReference type="ARBA" id="ARBA00023244"/>
    </source>
</evidence>
<dbReference type="GO" id="GO:0006782">
    <property type="term" value="P:protoporphyrinogen IX biosynthetic process"/>
    <property type="evidence" value="ECO:0007669"/>
    <property type="project" value="UniProtKB-UniRule"/>
</dbReference>
<evidence type="ECO:0000256" key="7">
    <source>
        <dbReference type="HAMAP-Rule" id="MF_00375"/>
    </source>
</evidence>
<accession>A0A7C9F665</accession>
<dbReference type="CDD" id="cd00610">
    <property type="entry name" value="OAT_like"/>
    <property type="match status" value="1"/>
</dbReference>
<dbReference type="GO" id="GO:0005737">
    <property type="term" value="C:cytoplasm"/>
    <property type="evidence" value="ECO:0007669"/>
    <property type="project" value="UniProtKB-SubCell"/>
</dbReference>
<dbReference type="HAMAP" id="MF_00375">
    <property type="entry name" value="HemL_aminotrans_3"/>
    <property type="match status" value="1"/>
</dbReference>